<keyword evidence="11" id="KW-0862">Zinc</keyword>
<dbReference type="PANTHER" id="PTHR46307:SF4">
    <property type="entry name" value="G9A, ISOFORM B"/>
    <property type="match status" value="1"/>
</dbReference>
<evidence type="ECO:0000256" key="16">
    <source>
        <dbReference type="ARBA" id="ARBA00025861"/>
    </source>
</evidence>
<comment type="subcellular location">
    <subcellularLocation>
        <location evidence="2">Chromosome</location>
    </subcellularLocation>
</comment>
<evidence type="ECO:0000256" key="18">
    <source>
        <dbReference type="PROSITE-ProRule" id="PRU00023"/>
    </source>
</evidence>
<reference evidence="23 24" key="1">
    <citation type="journal article" date="2019" name="Commun. Biol.">
        <title>The bagworm genome reveals a unique fibroin gene that provides high tensile strength.</title>
        <authorList>
            <person name="Kono N."/>
            <person name="Nakamura H."/>
            <person name="Ohtoshi R."/>
            <person name="Tomita M."/>
            <person name="Numata K."/>
            <person name="Arakawa K."/>
        </authorList>
    </citation>
    <scope>NUCLEOTIDE SEQUENCE [LARGE SCALE GENOMIC DNA]</scope>
</reference>
<dbReference type="EC" id="4.2.1.24" evidence="5 19"/>
<dbReference type="SMART" id="SM00468">
    <property type="entry name" value="PreSET"/>
    <property type="match status" value="1"/>
</dbReference>
<dbReference type="PROSITE" id="PS50088">
    <property type="entry name" value="ANK_REPEAT"/>
    <property type="match status" value="3"/>
</dbReference>
<dbReference type="Pfam" id="PF12796">
    <property type="entry name" value="Ank_2"/>
    <property type="match status" value="2"/>
</dbReference>
<dbReference type="Pfam" id="PF00856">
    <property type="entry name" value="SET"/>
    <property type="match status" value="1"/>
</dbReference>
<dbReference type="GO" id="GO:0005634">
    <property type="term" value="C:nucleus"/>
    <property type="evidence" value="ECO:0007669"/>
    <property type="project" value="InterPro"/>
</dbReference>
<keyword evidence="8" id="KW-0489">Methyltransferase</keyword>
<dbReference type="Pfam" id="PF00490">
    <property type="entry name" value="ALAD"/>
    <property type="match status" value="1"/>
</dbReference>
<dbReference type="InterPro" id="IPR047762">
    <property type="entry name" value="EHMT_CRR"/>
</dbReference>
<keyword evidence="12" id="KW-0350">Heme biosynthesis</keyword>
<comment type="cofactor">
    <cofactor evidence="1">
        <name>Zn(2+)</name>
        <dbReference type="ChEBI" id="CHEBI:29105"/>
    </cofactor>
</comment>
<evidence type="ECO:0000256" key="13">
    <source>
        <dbReference type="ARBA" id="ARBA00023239"/>
    </source>
</evidence>
<evidence type="ECO:0000256" key="1">
    <source>
        <dbReference type="ARBA" id="ARBA00001947"/>
    </source>
</evidence>
<dbReference type="PROSITE" id="PS00169">
    <property type="entry name" value="D_ALA_DEHYDRATASE"/>
    <property type="match status" value="1"/>
</dbReference>
<evidence type="ECO:0000256" key="15">
    <source>
        <dbReference type="ARBA" id="ARBA00025628"/>
    </source>
</evidence>
<dbReference type="GO" id="GO:0046974">
    <property type="term" value="F:histone H3K9 methyltransferase activity"/>
    <property type="evidence" value="ECO:0007669"/>
    <property type="project" value="TreeGrafter"/>
</dbReference>
<comment type="caution">
    <text evidence="23">The sequence shown here is derived from an EMBL/GenBank/DDBJ whole genome shotgun (WGS) entry which is preliminary data.</text>
</comment>
<organism evidence="23 24">
    <name type="scientific">Eumeta variegata</name>
    <name type="common">Bagworm moth</name>
    <name type="synonym">Eumeta japonica</name>
    <dbReference type="NCBI Taxonomy" id="151549"/>
    <lineage>
        <taxon>Eukaryota</taxon>
        <taxon>Metazoa</taxon>
        <taxon>Ecdysozoa</taxon>
        <taxon>Arthropoda</taxon>
        <taxon>Hexapoda</taxon>
        <taxon>Insecta</taxon>
        <taxon>Pterygota</taxon>
        <taxon>Neoptera</taxon>
        <taxon>Endopterygota</taxon>
        <taxon>Lepidoptera</taxon>
        <taxon>Glossata</taxon>
        <taxon>Ditrysia</taxon>
        <taxon>Tineoidea</taxon>
        <taxon>Psychidae</taxon>
        <taxon>Oiketicinae</taxon>
        <taxon>Eumeta</taxon>
    </lineage>
</organism>
<feature type="region of interest" description="Disordered" evidence="21">
    <location>
        <begin position="1392"/>
        <end position="1447"/>
    </location>
</feature>
<proteinExistence type="inferred from homology"/>
<dbReference type="SUPFAM" id="SSF82199">
    <property type="entry name" value="SET domain"/>
    <property type="match status" value="1"/>
</dbReference>
<evidence type="ECO:0000256" key="20">
    <source>
        <dbReference type="RuleBase" id="RU004161"/>
    </source>
</evidence>
<feature type="compositionally biased region" description="Acidic residues" evidence="21">
    <location>
        <begin position="388"/>
        <end position="409"/>
    </location>
</feature>
<dbReference type="InterPro" id="IPR030656">
    <property type="entry name" value="ALAD_AS"/>
</dbReference>
<evidence type="ECO:0000256" key="10">
    <source>
        <dbReference type="ARBA" id="ARBA00022723"/>
    </source>
</evidence>
<dbReference type="STRING" id="151549.A0A4C1T1A7"/>
<dbReference type="PROSITE" id="PS50280">
    <property type="entry name" value="SET"/>
    <property type="match status" value="1"/>
</dbReference>
<evidence type="ECO:0000256" key="21">
    <source>
        <dbReference type="SAM" id="MobiDB-lite"/>
    </source>
</evidence>
<evidence type="ECO:0000256" key="3">
    <source>
        <dbReference type="ARBA" id="ARBA00004694"/>
    </source>
</evidence>
<dbReference type="SMART" id="SM00248">
    <property type="entry name" value="ANK"/>
    <property type="match status" value="5"/>
</dbReference>
<comment type="catalytic activity">
    <reaction evidence="17 19">
        <text>2 5-aminolevulinate = porphobilinogen + 2 H2O + H(+)</text>
        <dbReference type="Rhea" id="RHEA:24064"/>
        <dbReference type="ChEBI" id="CHEBI:15377"/>
        <dbReference type="ChEBI" id="CHEBI:15378"/>
        <dbReference type="ChEBI" id="CHEBI:58126"/>
        <dbReference type="ChEBI" id="CHEBI:356416"/>
        <dbReference type="EC" id="4.2.1.24"/>
    </reaction>
</comment>
<dbReference type="SUPFAM" id="SSF51569">
    <property type="entry name" value="Aldolase"/>
    <property type="match status" value="1"/>
</dbReference>
<evidence type="ECO:0000256" key="11">
    <source>
        <dbReference type="ARBA" id="ARBA00022833"/>
    </source>
</evidence>
<sequence length="1828" mass="203032">MGNSNNPDLDLEKNQLDNLNTKFIDKEETNTLLITTSKRKKDQKHHETIVDTEQEDTILTKKNKLNEIEEPKPRIVLTFRSEKTGFKSSNVKIISTEEKHDDLSIRKPIRARGSDAFDRSDTHQEDASDNISPKKSKSQPVSESDDALSDSSQQTPKRSTRHRGKEFSENVLANAIARKEKMYDYICDNSFTAVPSQRLTRRIKSTVKLAVNKDLKFESEAQNSARIGCSEKSAEECGIQTRRSARRKSIETNLSDDGLKMTSPMGTAPRRKRLMLKHSKNLIKNINEVAHDDGERLLDSPDMDSHSIKENSQEREIRRLNKLKKKHLSKLGLKAVVQGSEVTGEHNNDESTTDSKTTDASVEHLNPQEHLLEPQISVQESKKSIDQENAEEIDEENEEILEEDPELLDELLASFSEPDTSDEDFHCAVPPVQREVTTGVPRRSTRRDRTHSEPQVVNTTSSKDDFKEAPPRRSKRLKRGHDISNSATHSEHSEADEDFENNRNPKRRSGRKRDFNNEGMEEDQAKTFSDAEYHESNEPAGGDEGSEPRSPEEGARVLGTCYCDLPSNVYITSSEITEPMFCRAVEMIDGVRVGCSHKAARLPDGSLAPLRRAGPRTPYIVMCSLHTAQMRRHMCCAACGIFCTHGIYYKCSKGHLFHSECGLPYGETRQPSGCPHCGFYNNGHIAHNKKCCWVKLEMHCSNRRILLPEQREQCTPAYLSFSALDPDKLKHEPIIPEDLLPSPPVDIKRLFEKTVSTEYEELLSSSSEEHLCDIITNKAEVKELVPLLMVVDLNKTLENAEGGTYMHVAARSGNLTAVYFLHYAGAALNKADAALRTPLMVAILALLDKSAKKTKGNLKKNVSEVDEDIDNDIDADECISSERDDKTDKKLVLDQETECNESLLKVIRYLVAAGCDVNQAGPDGMTALHMAAQYGGAEACSALLAAQRISIDARDHGGWTPLVWAAENKHPSVVRTQSSNLSPTSYLNGYFIFDSDNYRLLLSRGADAAACDTEGNAVLHWCALAGDAASLRLLLDAAAPHALDALNAHGDTPLHVAARQGHYGCVVLLLARGATTDVENSSGELPVEVCSAECRNALTLHTQVALALRGRFARRTLLASDVSNGREMYPIPCINEVDEEPAPADFTYVTRHVIPHRLYIDDTISTNQGCSCKGEECAVGECECCTLGVRRWYARDAPRLAYNFPYHEPPMLFECNQTCECNLRKCSNAIVTRLTDQGSMLVRAQVFRCDGARGWGLRAAAPVARGAPVATYCGELLSVTEADTRKRDEYMFSLDIKQDLLDQCEDKTQLCVDAAAYGSAARFINHSCRPNLAPVRVFTRHRDLRLPTVTLFATRDIKAFEEFTFDYGDKFWSVKSKWMICECEKAVTGAHGHSQSQRSHGVVGLLERNRISDKGKSGEKGRSVLIEGECSDGRGTGPPELSLTGERDKRQRKLLLHTWKGGDIEIKNETGCKIESKDQQVILKMGPGSKLIVGSDQDQDPEHVLQGGYFHPTLRKLQEPNTTIEPHNLMYPIFLLENNEAMQPVSSMPNVFRYGINKLIPVLQELVEKGLKSILLFGIIETLEKDPKGINADSASNPVVQALPVIRAAFPHLLIACDVCLCPYTSHGHCGILTSDGHIDQAASVKRIAEVALVYAKAGAQIIAPSDMMDNRIKAIKDALVQAKLQNQVSVLSYSCKFASTLYGPFRDTMKSSPMEGDRKCYQLPPGSAGLAARAAARDVAEGADCLMVKPGLPYLDIVRQTKDKYPNHPLFIYQVSGEYAMISKSGSADEIQNVLMECLTSMRRAGADCIITYFVPMLLDKISQRKL</sequence>
<evidence type="ECO:0000256" key="9">
    <source>
        <dbReference type="ARBA" id="ARBA00022691"/>
    </source>
</evidence>
<dbReference type="InterPro" id="IPR036770">
    <property type="entry name" value="Ankyrin_rpt-contain_sf"/>
</dbReference>
<dbReference type="SMART" id="SM01004">
    <property type="entry name" value="ALAD"/>
    <property type="match status" value="1"/>
</dbReference>
<dbReference type="GO" id="GO:0006782">
    <property type="term" value="P:protoporphyrinogen IX biosynthetic process"/>
    <property type="evidence" value="ECO:0007669"/>
    <property type="project" value="UniProtKB-UniPathway"/>
</dbReference>
<evidence type="ECO:0000256" key="5">
    <source>
        <dbReference type="ARBA" id="ARBA00012053"/>
    </source>
</evidence>
<dbReference type="InterPro" id="IPR001731">
    <property type="entry name" value="ALAD"/>
</dbReference>
<evidence type="ECO:0000256" key="19">
    <source>
        <dbReference type="RuleBase" id="RU000515"/>
    </source>
</evidence>
<feature type="repeat" description="ANK" evidence="18">
    <location>
        <begin position="1049"/>
        <end position="1081"/>
    </location>
</feature>
<dbReference type="GO" id="GO:0000122">
    <property type="term" value="P:negative regulation of transcription by RNA polymerase II"/>
    <property type="evidence" value="ECO:0007669"/>
    <property type="project" value="TreeGrafter"/>
</dbReference>
<dbReference type="SUPFAM" id="SSF48403">
    <property type="entry name" value="Ankyrin repeat"/>
    <property type="match status" value="2"/>
</dbReference>
<dbReference type="Proteomes" id="UP000299102">
    <property type="component" value="Unassembled WGS sequence"/>
</dbReference>
<dbReference type="InterPro" id="IPR043550">
    <property type="entry name" value="EHMT1/EHMT2"/>
</dbReference>
<evidence type="ECO:0000256" key="6">
    <source>
        <dbReference type="ARBA" id="ARBA00020771"/>
    </source>
</evidence>
<evidence type="ECO:0000313" key="24">
    <source>
        <dbReference type="Proteomes" id="UP000299102"/>
    </source>
</evidence>
<feature type="compositionally biased region" description="Basic and acidic residues" evidence="21">
    <location>
        <begin position="462"/>
        <end position="471"/>
    </location>
</feature>
<comment type="subunit">
    <text evidence="16">Homooctamer; active form. Homohexamer; low activity form.</text>
</comment>
<dbReference type="InterPro" id="IPR046341">
    <property type="entry name" value="SET_dom_sf"/>
</dbReference>
<feature type="compositionally biased region" description="Basic and acidic residues" evidence="21">
    <location>
        <begin position="1407"/>
        <end position="1422"/>
    </location>
</feature>
<evidence type="ECO:0000256" key="12">
    <source>
        <dbReference type="ARBA" id="ARBA00023133"/>
    </source>
</evidence>
<evidence type="ECO:0000256" key="8">
    <source>
        <dbReference type="ARBA" id="ARBA00022603"/>
    </source>
</evidence>
<feature type="region of interest" description="Disordered" evidence="21">
    <location>
        <begin position="338"/>
        <end position="362"/>
    </location>
</feature>
<evidence type="ECO:0000256" key="14">
    <source>
        <dbReference type="ARBA" id="ARBA00023244"/>
    </source>
</evidence>
<feature type="repeat" description="ANK" evidence="18">
    <location>
        <begin position="923"/>
        <end position="956"/>
    </location>
</feature>
<dbReference type="OrthoDB" id="616263at2759"/>
<evidence type="ECO:0000256" key="2">
    <source>
        <dbReference type="ARBA" id="ARBA00004286"/>
    </source>
</evidence>
<keyword evidence="24" id="KW-1185">Reference proteome</keyword>
<feature type="compositionally biased region" description="Basic and acidic residues" evidence="21">
    <location>
        <begin position="112"/>
        <end position="126"/>
    </location>
</feature>
<protein>
    <recommendedName>
        <fullName evidence="6 19">Delta-aminolevulinic acid dehydratase</fullName>
        <ecNumber evidence="5 19">4.2.1.24</ecNumber>
    </recommendedName>
</protein>
<evidence type="ECO:0000259" key="22">
    <source>
        <dbReference type="PROSITE" id="PS50280"/>
    </source>
</evidence>
<evidence type="ECO:0000256" key="7">
    <source>
        <dbReference type="ARBA" id="ARBA00022454"/>
    </source>
</evidence>
<comment type="similarity">
    <text evidence="4 20">Belongs to the ALAD family.</text>
</comment>
<dbReference type="GO" id="GO:0032259">
    <property type="term" value="P:methylation"/>
    <property type="evidence" value="ECO:0007669"/>
    <property type="project" value="UniProtKB-KW"/>
</dbReference>
<dbReference type="EMBL" id="BGZK01000030">
    <property type="protein sequence ID" value="GBP08239.1"/>
    <property type="molecule type" value="Genomic_DNA"/>
</dbReference>
<dbReference type="InterPro" id="IPR001214">
    <property type="entry name" value="SET_dom"/>
</dbReference>
<dbReference type="Pfam" id="PF05033">
    <property type="entry name" value="Pre-SET"/>
    <property type="match status" value="1"/>
</dbReference>
<dbReference type="NCBIfam" id="NF006762">
    <property type="entry name" value="PRK09283.1"/>
    <property type="match status" value="1"/>
</dbReference>
<keyword evidence="8" id="KW-0808">Transferase</keyword>
<dbReference type="SMART" id="SM00317">
    <property type="entry name" value="SET"/>
    <property type="match status" value="1"/>
</dbReference>
<dbReference type="GO" id="GO:0008270">
    <property type="term" value="F:zinc ion binding"/>
    <property type="evidence" value="ECO:0007669"/>
    <property type="project" value="InterPro"/>
</dbReference>
<feature type="region of interest" description="Disordered" evidence="21">
    <location>
        <begin position="104"/>
        <end position="166"/>
    </location>
</feature>
<keyword evidence="10" id="KW-0479">Metal-binding</keyword>
<evidence type="ECO:0000256" key="17">
    <source>
        <dbReference type="ARBA" id="ARBA00047651"/>
    </source>
</evidence>
<keyword evidence="9" id="KW-0949">S-adenosyl-L-methionine</keyword>
<dbReference type="InterPro" id="IPR013785">
    <property type="entry name" value="Aldolase_TIM"/>
</dbReference>
<keyword evidence="14 19" id="KW-0627">Porphyrin biosynthesis</keyword>
<dbReference type="PROSITE" id="PS50297">
    <property type="entry name" value="ANK_REP_REGION"/>
    <property type="match status" value="3"/>
</dbReference>
<accession>A0A4C1T1A7</accession>
<feature type="domain" description="SET" evidence="22">
    <location>
        <begin position="1242"/>
        <end position="1368"/>
    </location>
</feature>
<dbReference type="UniPathway" id="UPA00251">
    <property type="reaction ID" value="UER00318"/>
</dbReference>
<dbReference type="GO" id="GO:0000785">
    <property type="term" value="C:chromatin"/>
    <property type="evidence" value="ECO:0007669"/>
    <property type="project" value="TreeGrafter"/>
</dbReference>
<dbReference type="InterPro" id="IPR007728">
    <property type="entry name" value="Pre-SET_dom"/>
</dbReference>
<keyword evidence="7" id="KW-0158">Chromosome</keyword>
<feature type="compositionally biased region" description="Basic and acidic residues" evidence="21">
    <location>
        <begin position="523"/>
        <end position="537"/>
    </location>
</feature>
<dbReference type="Gene3D" id="2.170.270.10">
    <property type="entry name" value="SET domain"/>
    <property type="match status" value="1"/>
</dbReference>
<dbReference type="PRINTS" id="PR00144">
    <property type="entry name" value="DALDHYDRTASE"/>
</dbReference>
<dbReference type="Pfam" id="PF21533">
    <property type="entry name" value="EHMT1-2_CRR"/>
    <property type="match status" value="1"/>
</dbReference>
<feature type="region of interest" description="Disordered" evidence="21">
    <location>
        <begin position="240"/>
        <end position="271"/>
    </location>
</feature>
<dbReference type="Gene3D" id="1.25.40.20">
    <property type="entry name" value="Ankyrin repeat-containing domain"/>
    <property type="match status" value="2"/>
</dbReference>
<comment type="pathway">
    <text evidence="3">Porphyrin-containing compound metabolism; protoporphyrin-IX biosynthesis; coproporphyrinogen-III from 5-aminolevulinate: step 1/4.</text>
</comment>
<keyword evidence="18" id="KW-0040">ANK repeat</keyword>
<dbReference type="InterPro" id="IPR002110">
    <property type="entry name" value="Ankyrin_rpt"/>
</dbReference>
<dbReference type="PANTHER" id="PTHR46307">
    <property type="entry name" value="G9A, ISOFORM B"/>
    <property type="match status" value="1"/>
</dbReference>
<name>A0A4C1T1A7_EUMVA</name>
<dbReference type="GO" id="GO:0004655">
    <property type="term" value="F:porphobilinogen synthase activity"/>
    <property type="evidence" value="ECO:0007669"/>
    <property type="project" value="UniProtKB-EC"/>
</dbReference>
<keyword evidence="13 19" id="KW-0456">Lyase</keyword>
<dbReference type="Gene3D" id="3.20.20.70">
    <property type="entry name" value="Aldolase class I"/>
    <property type="match status" value="1"/>
</dbReference>
<feature type="repeat" description="ANK" evidence="18">
    <location>
        <begin position="801"/>
        <end position="833"/>
    </location>
</feature>
<dbReference type="GO" id="GO:0002039">
    <property type="term" value="F:p53 binding"/>
    <property type="evidence" value="ECO:0007669"/>
    <property type="project" value="InterPro"/>
</dbReference>
<dbReference type="CDD" id="cd20905">
    <property type="entry name" value="EHMT_ZBD"/>
    <property type="match status" value="1"/>
</dbReference>
<gene>
    <name evidence="23" type="primary">ALAD</name>
    <name evidence="23" type="ORF">EVAR_78733_1</name>
</gene>
<feature type="compositionally biased region" description="Polar residues" evidence="21">
    <location>
        <begin position="129"/>
        <end position="142"/>
    </location>
</feature>
<evidence type="ECO:0000313" key="23">
    <source>
        <dbReference type="EMBL" id="GBP08239.1"/>
    </source>
</evidence>
<comment type="function">
    <text evidence="15">Catalyzes an early step in the biosynthesis of tetrapyrroles. Binds two molecules of 5-aminolevulinate per subunit, each at a distinct site, and catalyzes their condensation to form porphobilinogen.</text>
</comment>
<dbReference type="FunFam" id="3.20.20.70:FF:000048">
    <property type="entry name" value="Delta-aminolevulinic acid dehydratase"/>
    <property type="match status" value="1"/>
</dbReference>
<evidence type="ECO:0000256" key="4">
    <source>
        <dbReference type="ARBA" id="ARBA00008055"/>
    </source>
</evidence>
<feature type="region of interest" description="Disordered" evidence="21">
    <location>
        <begin position="379"/>
        <end position="553"/>
    </location>
</feature>